<evidence type="ECO:0000313" key="2">
    <source>
        <dbReference type="EMBL" id="GAA3732245.1"/>
    </source>
</evidence>
<gene>
    <name evidence="2" type="ORF">GCM10022402_11080</name>
</gene>
<name>A0ABP7F6G5_9ACTN</name>
<comment type="caution">
    <text evidence="2">The sequence shown here is derived from an EMBL/GenBank/DDBJ whole genome shotgun (WGS) entry which is preliminary data.</text>
</comment>
<protein>
    <recommendedName>
        <fullName evidence="4">FtsX-like permease family protein</fullName>
    </recommendedName>
</protein>
<sequence length="360" mass="38595">MLRDLAGGVRMALRRWPMMLSLAAMIALACVVLAFLLADVLRQLTALRGAQEMRDREAVVFTPYYERLATTTTLPDSTVADLVATIRDGHAYTAVIKNVRLDTSDFAGGRPAVILVGAELEEMVPGLDVCEPAPCAMRGAEVTQPVGPVRFAGYTLSRFEELPSAATYFDANLGTVPLDERVVLNMPPESLPRLNPVEREEAMARAVLFDVTDAEIAAHVDGNATGGLYLVPRNVAVDQPQRLTGFMVVSAMYIAGMAAFLGLVLLAFAASAGEALRRERAVFAIRRAYGAGRGHTAARIGGFVGLVVLAAPLPPLVGLWLIGSPVSSGAMWVLALVVVIFGCLWVWAVKQHSGRELRGR</sequence>
<feature type="transmembrane region" description="Helical" evidence="1">
    <location>
        <begin position="297"/>
        <end position="323"/>
    </location>
</feature>
<feature type="transmembrane region" description="Helical" evidence="1">
    <location>
        <begin position="251"/>
        <end position="276"/>
    </location>
</feature>
<keyword evidence="1" id="KW-0472">Membrane</keyword>
<evidence type="ECO:0000313" key="3">
    <source>
        <dbReference type="Proteomes" id="UP001500908"/>
    </source>
</evidence>
<dbReference type="RefSeq" id="WP_344967987.1">
    <property type="nucleotide sequence ID" value="NZ_BAABDD010000004.1"/>
</dbReference>
<dbReference type="Proteomes" id="UP001500908">
    <property type="component" value="Unassembled WGS sequence"/>
</dbReference>
<proteinExistence type="predicted"/>
<reference evidence="3" key="1">
    <citation type="journal article" date="2019" name="Int. J. Syst. Evol. Microbiol.">
        <title>The Global Catalogue of Microorganisms (GCM) 10K type strain sequencing project: providing services to taxonomists for standard genome sequencing and annotation.</title>
        <authorList>
            <consortium name="The Broad Institute Genomics Platform"/>
            <consortium name="The Broad Institute Genome Sequencing Center for Infectious Disease"/>
            <person name="Wu L."/>
            <person name="Ma J."/>
        </authorList>
    </citation>
    <scope>NUCLEOTIDE SEQUENCE [LARGE SCALE GENOMIC DNA]</scope>
    <source>
        <strain evidence="3">JCM 17137</strain>
    </source>
</reference>
<evidence type="ECO:0000256" key="1">
    <source>
        <dbReference type="SAM" id="Phobius"/>
    </source>
</evidence>
<keyword evidence="1" id="KW-1133">Transmembrane helix</keyword>
<keyword evidence="3" id="KW-1185">Reference proteome</keyword>
<keyword evidence="1" id="KW-0812">Transmembrane</keyword>
<organism evidence="2 3">
    <name type="scientific">Salinactinospora qingdaonensis</name>
    <dbReference type="NCBI Taxonomy" id="702744"/>
    <lineage>
        <taxon>Bacteria</taxon>
        <taxon>Bacillati</taxon>
        <taxon>Actinomycetota</taxon>
        <taxon>Actinomycetes</taxon>
        <taxon>Streptosporangiales</taxon>
        <taxon>Nocardiopsidaceae</taxon>
        <taxon>Salinactinospora</taxon>
    </lineage>
</organism>
<evidence type="ECO:0008006" key="4">
    <source>
        <dbReference type="Google" id="ProtNLM"/>
    </source>
</evidence>
<accession>A0ABP7F6G5</accession>
<feature type="transmembrane region" description="Helical" evidence="1">
    <location>
        <begin position="329"/>
        <end position="348"/>
    </location>
</feature>
<dbReference type="EMBL" id="BAABDD010000004">
    <property type="protein sequence ID" value="GAA3732245.1"/>
    <property type="molecule type" value="Genomic_DNA"/>
</dbReference>
<dbReference type="PROSITE" id="PS51257">
    <property type="entry name" value="PROKAR_LIPOPROTEIN"/>
    <property type="match status" value="1"/>
</dbReference>